<name>A0AAJ2TMV4_STEMA</name>
<dbReference type="EMBL" id="JAXRVB010000001">
    <property type="protein sequence ID" value="MDZ5762984.1"/>
    <property type="molecule type" value="Genomic_DNA"/>
</dbReference>
<accession>A0AAJ2TMV4</accession>
<sequence>MCLHTGNNARIMDEGGGKGRAIDDVGCQPNGAGPMMDMVVNQWLLPWLLTLALLLLMWRCAPYWKGNPWVYRAGFALLAGLLTPTLLLAGHGVLPVPTIGGLVTVLQRLECIGDLDFNILAVGTDNIWFLFTPFQMVSIGMLFFPLRTARPARLGFGGKTTD</sequence>
<gene>
    <name evidence="2" type="ORF">U4I38_00710</name>
</gene>
<evidence type="ECO:0000256" key="1">
    <source>
        <dbReference type="SAM" id="Phobius"/>
    </source>
</evidence>
<reference evidence="2" key="1">
    <citation type="submission" date="2023-12" db="EMBL/GenBank/DDBJ databases">
        <title>'Antibacterial potential of Stenotrophomonas maltophilia cystic fibrosis isolates' (manuscript under preparation).</title>
        <authorList>
            <person name="Crisan C.V."/>
            <person name="Pettis M."/>
            <person name="Goldberg J.B."/>
        </authorList>
    </citation>
    <scope>NUCLEOTIDE SEQUENCE</scope>
    <source>
        <strain evidence="2">CCV129</strain>
    </source>
</reference>
<organism evidence="2 3">
    <name type="scientific">Stenotrophomonas maltophilia</name>
    <name type="common">Pseudomonas maltophilia</name>
    <name type="synonym">Xanthomonas maltophilia</name>
    <dbReference type="NCBI Taxonomy" id="40324"/>
    <lineage>
        <taxon>Bacteria</taxon>
        <taxon>Pseudomonadati</taxon>
        <taxon>Pseudomonadota</taxon>
        <taxon>Gammaproteobacteria</taxon>
        <taxon>Lysobacterales</taxon>
        <taxon>Lysobacteraceae</taxon>
        <taxon>Stenotrophomonas</taxon>
        <taxon>Stenotrophomonas maltophilia group</taxon>
    </lineage>
</organism>
<keyword evidence="1" id="KW-0812">Transmembrane</keyword>
<evidence type="ECO:0000313" key="2">
    <source>
        <dbReference type="EMBL" id="MDZ5762984.1"/>
    </source>
</evidence>
<dbReference type="Proteomes" id="UP001288387">
    <property type="component" value="Unassembled WGS sequence"/>
</dbReference>
<evidence type="ECO:0008006" key="4">
    <source>
        <dbReference type="Google" id="ProtNLM"/>
    </source>
</evidence>
<keyword evidence="1" id="KW-1133">Transmembrane helix</keyword>
<feature type="transmembrane region" description="Helical" evidence="1">
    <location>
        <begin position="73"/>
        <end position="94"/>
    </location>
</feature>
<proteinExistence type="predicted"/>
<protein>
    <recommendedName>
        <fullName evidence="4">Transmembrane protein</fullName>
    </recommendedName>
</protein>
<dbReference type="AlphaFoldDB" id="A0AAJ2TMV4"/>
<feature type="transmembrane region" description="Helical" evidence="1">
    <location>
        <begin position="43"/>
        <end position="61"/>
    </location>
</feature>
<keyword evidence="1" id="KW-0472">Membrane</keyword>
<dbReference type="RefSeq" id="WP_239503758.1">
    <property type="nucleotide sequence ID" value="NZ_JAEDWU010000010.1"/>
</dbReference>
<comment type="caution">
    <text evidence="2">The sequence shown here is derived from an EMBL/GenBank/DDBJ whole genome shotgun (WGS) entry which is preliminary data.</text>
</comment>
<evidence type="ECO:0000313" key="3">
    <source>
        <dbReference type="Proteomes" id="UP001288387"/>
    </source>
</evidence>
<feature type="transmembrane region" description="Helical" evidence="1">
    <location>
        <begin position="127"/>
        <end position="146"/>
    </location>
</feature>